<dbReference type="Proteomes" id="UP001342826">
    <property type="component" value="Unassembled WGS sequence"/>
</dbReference>
<protein>
    <submittedName>
        <fullName evidence="1">Uncharacterized protein</fullName>
    </submittedName>
</protein>
<comment type="caution">
    <text evidence="1">The sequence shown here is derived from an EMBL/GenBank/DDBJ whole genome shotgun (WGS) entry which is preliminary data.</text>
</comment>
<name>A0ABU6NVU7_9BACI</name>
<dbReference type="EMBL" id="JARTFS010000005">
    <property type="protein sequence ID" value="MED4401258.1"/>
    <property type="molecule type" value="Genomic_DNA"/>
</dbReference>
<organism evidence="1 2">
    <name type="scientific">Metabacillus fastidiosus</name>
    <dbReference type="NCBI Taxonomy" id="1458"/>
    <lineage>
        <taxon>Bacteria</taxon>
        <taxon>Bacillati</taxon>
        <taxon>Bacillota</taxon>
        <taxon>Bacilli</taxon>
        <taxon>Bacillales</taxon>
        <taxon>Bacillaceae</taxon>
        <taxon>Metabacillus</taxon>
    </lineage>
</organism>
<evidence type="ECO:0000313" key="2">
    <source>
        <dbReference type="Proteomes" id="UP001342826"/>
    </source>
</evidence>
<keyword evidence="2" id="KW-1185">Reference proteome</keyword>
<dbReference type="RefSeq" id="WP_066234330.1">
    <property type="nucleotide sequence ID" value="NZ_JARTFQ010000007.1"/>
</dbReference>
<evidence type="ECO:0000313" key="1">
    <source>
        <dbReference type="EMBL" id="MED4401258.1"/>
    </source>
</evidence>
<gene>
    <name evidence="1" type="ORF">P9271_07900</name>
</gene>
<proteinExistence type="predicted"/>
<reference evidence="1 2" key="1">
    <citation type="submission" date="2023-03" db="EMBL/GenBank/DDBJ databases">
        <title>Bacillus Genome Sequencing.</title>
        <authorList>
            <person name="Dunlap C."/>
        </authorList>
    </citation>
    <scope>NUCLEOTIDE SEQUENCE [LARGE SCALE GENOMIC DNA]</scope>
    <source>
        <strain evidence="1 2">NRS-1717</strain>
    </source>
</reference>
<accession>A0ABU6NVU7</accession>
<dbReference type="GeneID" id="301142782"/>
<sequence length="93" mass="11106">MKIIAKQTYVKVERIIHYNEQISKEIEYEIHLVENKILTPLNEFSLKQVLDMSYRSVSNLYGCLYLHTTSGLFAYFVKTDPQQFIDHFKNMKK</sequence>